<evidence type="ECO:0000313" key="2">
    <source>
        <dbReference type="Proteomes" id="UP000292459"/>
    </source>
</evidence>
<sequence>MMGLCCTDTLLRHASSRGVYGFCPTCRQAMPLFGDQAAPPRSSASKGLSLQTQIRMELI</sequence>
<comment type="caution">
    <text evidence="1">The sequence shown here is derived from an EMBL/GenBank/DDBJ whole genome shotgun (WGS) entry which is preliminary data.</text>
</comment>
<protein>
    <submittedName>
        <fullName evidence="1">Uncharacterized protein</fullName>
    </submittedName>
</protein>
<dbReference type="AlphaFoldDB" id="A0A4Q7E9D4"/>
<reference evidence="1 2" key="1">
    <citation type="submission" date="2018-11" db="EMBL/GenBank/DDBJ databases">
        <title>Whole genome sequencing of an environmental sample.</title>
        <authorList>
            <person name="Sarangi A.N."/>
            <person name="Singh D."/>
            <person name="Tripathy S."/>
        </authorList>
    </citation>
    <scope>NUCLEOTIDE SEQUENCE [LARGE SCALE GENOMIC DNA]</scope>
    <source>
        <strain evidence="1 2">Lakshadweep</strain>
    </source>
</reference>
<evidence type="ECO:0000313" key="1">
    <source>
        <dbReference type="EMBL" id="RZM79457.1"/>
    </source>
</evidence>
<proteinExistence type="predicted"/>
<organism evidence="1 2">
    <name type="scientific">Leptolyngbya iicbica LK</name>
    <dbReference type="NCBI Taxonomy" id="2294035"/>
    <lineage>
        <taxon>Bacteria</taxon>
        <taxon>Bacillati</taxon>
        <taxon>Cyanobacteriota</taxon>
        <taxon>Cyanophyceae</taxon>
        <taxon>Leptolyngbyales</taxon>
        <taxon>Leptolyngbyaceae</taxon>
        <taxon>Leptolyngbya group</taxon>
        <taxon>Leptolyngbya</taxon>
        <taxon>Leptolyngbya iicbica</taxon>
    </lineage>
</organism>
<dbReference type="EMBL" id="QVFV01000002">
    <property type="protein sequence ID" value="RZM79457.1"/>
    <property type="molecule type" value="Genomic_DNA"/>
</dbReference>
<name>A0A4Q7E9D4_9CYAN</name>
<keyword evidence="2" id="KW-1185">Reference proteome</keyword>
<dbReference type="Proteomes" id="UP000292459">
    <property type="component" value="Unassembled WGS sequence"/>
</dbReference>
<gene>
    <name evidence="1" type="ORF">DYY88_12020</name>
</gene>
<accession>A0A4Q7E9D4</accession>
<dbReference type="OrthoDB" id="495562at2"/>